<dbReference type="OrthoDB" id="206506at2157"/>
<protein>
    <submittedName>
        <fullName evidence="2">Uncharacterized protein</fullName>
    </submittedName>
</protein>
<evidence type="ECO:0000256" key="1">
    <source>
        <dbReference type="SAM" id="Phobius"/>
    </source>
</evidence>
<evidence type="ECO:0000313" key="3">
    <source>
        <dbReference type="Proteomes" id="UP000011599"/>
    </source>
</evidence>
<gene>
    <name evidence="2" type="ORF">C496_07248</name>
</gene>
<comment type="caution">
    <text evidence="2">The sequence shown here is derived from an EMBL/GenBank/DDBJ whole genome shotgun (WGS) entry which is preliminary data.</text>
</comment>
<dbReference type="AlphaFoldDB" id="L9VYA5"/>
<dbReference type="RefSeq" id="WP_006089268.1">
    <property type="nucleotide sequence ID" value="NZ_AOHW01000023.1"/>
</dbReference>
<accession>L9VYA5</accession>
<dbReference type="EMBL" id="AOHW01000023">
    <property type="protein sequence ID" value="ELY42175.1"/>
    <property type="molecule type" value="Genomic_DNA"/>
</dbReference>
<organism evidence="2 3">
    <name type="scientific">Natronorubrum tibetense GA33</name>
    <dbReference type="NCBI Taxonomy" id="1114856"/>
    <lineage>
        <taxon>Archaea</taxon>
        <taxon>Methanobacteriati</taxon>
        <taxon>Methanobacteriota</taxon>
        <taxon>Stenosarchaea group</taxon>
        <taxon>Halobacteria</taxon>
        <taxon>Halobacteriales</taxon>
        <taxon>Natrialbaceae</taxon>
        <taxon>Natronorubrum</taxon>
    </lineage>
</organism>
<sequence>MGHQFAARLREEIDTTDLVGAVVLLGVLYALGLESTAIALGLGIVVGAPLVRAVADAAGLDSEPALATVLLGSIVLAAGGYGVLTDGSWLGPALTVVGAWIVLDGIDVWRNGNPPDEGSEDEADISNDELLLIGEHNRWLVETLREADRPLTADEIQSRTGLTESDFERLLETHGESGPIERVGNGYVIDENEMGAVAMVRHVVRTVGGRVLRPFRLFRPSG</sequence>
<feature type="transmembrane region" description="Helical" evidence="1">
    <location>
        <begin position="21"/>
        <end position="45"/>
    </location>
</feature>
<keyword evidence="1" id="KW-0812">Transmembrane</keyword>
<dbReference type="PATRIC" id="fig|1114856.3.peg.1515"/>
<name>L9VYA5_9EURY</name>
<proteinExistence type="predicted"/>
<reference evidence="2 3" key="1">
    <citation type="journal article" date="2014" name="PLoS Genet.">
        <title>Phylogenetically driven sequencing of extremely halophilic archaea reveals strategies for static and dynamic osmo-response.</title>
        <authorList>
            <person name="Becker E.A."/>
            <person name="Seitzer P.M."/>
            <person name="Tritt A."/>
            <person name="Larsen D."/>
            <person name="Krusor M."/>
            <person name="Yao A.I."/>
            <person name="Wu D."/>
            <person name="Madern D."/>
            <person name="Eisen J.A."/>
            <person name="Darling A.E."/>
            <person name="Facciotti M.T."/>
        </authorList>
    </citation>
    <scope>NUCLEOTIDE SEQUENCE [LARGE SCALE GENOMIC DNA]</scope>
    <source>
        <strain evidence="2 3">GA33</strain>
    </source>
</reference>
<dbReference type="Proteomes" id="UP000011599">
    <property type="component" value="Unassembled WGS sequence"/>
</dbReference>
<evidence type="ECO:0000313" key="2">
    <source>
        <dbReference type="EMBL" id="ELY42175.1"/>
    </source>
</evidence>
<keyword evidence="3" id="KW-1185">Reference proteome</keyword>
<feature type="transmembrane region" description="Helical" evidence="1">
    <location>
        <begin position="65"/>
        <end position="84"/>
    </location>
</feature>
<keyword evidence="1" id="KW-0472">Membrane</keyword>
<dbReference type="eggNOG" id="arCOG07575">
    <property type="taxonomic scope" value="Archaea"/>
</dbReference>
<keyword evidence="1" id="KW-1133">Transmembrane helix</keyword>